<evidence type="ECO:0000313" key="3">
    <source>
        <dbReference type="Proteomes" id="UP000295444"/>
    </source>
</evidence>
<dbReference type="AlphaFoldDB" id="A0A4R6SPV4"/>
<protein>
    <submittedName>
        <fullName evidence="2">Aspartyl protease</fullName>
    </submittedName>
</protein>
<dbReference type="GO" id="GO:0006508">
    <property type="term" value="P:proteolysis"/>
    <property type="evidence" value="ECO:0007669"/>
    <property type="project" value="UniProtKB-KW"/>
</dbReference>
<keyword evidence="3" id="KW-1185">Reference proteome</keyword>
<dbReference type="Pfam" id="PF13650">
    <property type="entry name" value="Asp_protease_2"/>
    <property type="match status" value="1"/>
</dbReference>
<dbReference type="InterPro" id="IPR006311">
    <property type="entry name" value="TAT_signal"/>
</dbReference>
<dbReference type="Pfam" id="PF13432">
    <property type="entry name" value="TPR_16"/>
    <property type="match status" value="1"/>
</dbReference>
<dbReference type="SUPFAM" id="SSF48452">
    <property type="entry name" value="TPR-like"/>
    <property type="match status" value="1"/>
</dbReference>
<dbReference type="Gene3D" id="1.25.40.10">
    <property type="entry name" value="Tetratricopeptide repeat domain"/>
    <property type="match status" value="1"/>
</dbReference>
<sequence>MRNGEPRTACSDSERRADTVAGSGKWDRRSALRAAAVMAGVAAAAPLLGRSATAQPGPGPDADALFKAGRFEQAGRAYEEILKKDPTNVHAASQRGYVALLSNRFAEAEKYLKMALGLAPGDPSANRLMADCYLRQDKLSLSAHHLRVLGDDVDATWFEAVHGEPYQLHGDTARLPWLQMDPTPMIEASVNGGAPKRFMFYTGAPWLGLSMQVAEEAGLTAVAKQKIDYLDGYAWQYFGVLESFKLGDIELRNIPVGWSEAETNAADPGGAHDGLIGSWVFWHLLTTFDYAGRSLILRRPTPEAIGKAPAGAEPLPLWLAGGQEMYSLGSIDGSGPRVTGLSIGGISENVAVMSVETAKQLRIRIDYDRPLETYAHSHPTVVYPCFPDEVRLGDAAARGFYSVASPDSRPPRSGFDVPFTLFHPFYKPYNLTLDFTGMKMYVARGKAG</sequence>
<name>A0A4R6SPV4_LABRH</name>
<proteinExistence type="predicted"/>
<dbReference type="GO" id="GO:0008233">
    <property type="term" value="F:peptidase activity"/>
    <property type="evidence" value="ECO:0007669"/>
    <property type="project" value="UniProtKB-KW"/>
</dbReference>
<comment type="caution">
    <text evidence="2">The sequence shown here is derived from an EMBL/GenBank/DDBJ whole genome shotgun (WGS) entry which is preliminary data.</text>
</comment>
<dbReference type="PROSITE" id="PS51318">
    <property type="entry name" value="TAT"/>
    <property type="match status" value="1"/>
</dbReference>
<dbReference type="InterPro" id="IPR021109">
    <property type="entry name" value="Peptidase_aspartic_dom_sf"/>
</dbReference>
<dbReference type="InterPro" id="IPR011990">
    <property type="entry name" value="TPR-like_helical_dom_sf"/>
</dbReference>
<dbReference type="Proteomes" id="UP000295444">
    <property type="component" value="Unassembled WGS sequence"/>
</dbReference>
<gene>
    <name evidence="2" type="ORF">EV186_1011604</name>
</gene>
<accession>A0A4R6SPV4</accession>
<reference evidence="2 3" key="1">
    <citation type="submission" date="2019-03" db="EMBL/GenBank/DDBJ databases">
        <title>Genomic Encyclopedia of Type Strains, Phase IV (KMG-IV): sequencing the most valuable type-strain genomes for metagenomic binning, comparative biology and taxonomic classification.</title>
        <authorList>
            <person name="Goeker M."/>
        </authorList>
    </citation>
    <scope>NUCLEOTIDE SEQUENCE [LARGE SCALE GENOMIC DNA]</scope>
    <source>
        <strain evidence="2 3">DSM 45361</strain>
    </source>
</reference>
<organism evidence="2 3">
    <name type="scientific">Labedaea rhizosphaerae</name>
    <dbReference type="NCBI Taxonomy" id="598644"/>
    <lineage>
        <taxon>Bacteria</taxon>
        <taxon>Bacillati</taxon>
        <taxon>Actinomycetota</taxon>
        <taxon>Actinomycetes</taxon>
        <taxon>Pseudonocardiales</taxon>
        <taxon>Pseudonocardiaceae</taxon>
        <taxon>Labedaea</taxon>
    </lineage>
</organism>
<dbReference type="Gene3D" id="2.40.70.10">
    <property type="entry name" value="Acid Proteases"/>
    <property type="match status" value="1"/>
</dbReference>
<keyword evidence="2" id="KW-0645">Protease</keyword>
<keyword evidence="2" id="KW-0378">Hydrolase</keyword>
<evidence type="ECO:0000313" key="2">
    <source>
        <dbReference type="EMBL" id="TDQ05630.1"/>
    </source>
</evidence>
<feature type="region of interest" description="Disordered" evidence="1">
    <location>
        <begin position="1"/>
        <end position="24"/>
    </location>
</feature>
<dbReference type="EMBL" id="SNXZ01000001">
    <property type="protein sequence ID" value="TDQ05630.1"/>
    <property type="molecule type" value="Genomic_DNA"/>
</dbReference>
<evidence type="ECO:0000256" key="1">
    <source>
        <dbReference type="SAM" id="MobiDB-lite"/>
    </source>
</evidence>